<evidence type="ECO:0000313" key="1">
    <source>
        <dbReference type="EMBL" id="MFB9326317.1"/>
    </source>
</evidence>
<dbReference type="EMBL" id="JBHMDO010000017">
    <property type="protein sequence ID" value="MFB9326317.1"/>
    <property type="molecule type" value="Genomic_DNA"/>
</dbReference>
<dbReference type="RefSeq" id="WP_377493471.1">
    <property type="nucleotide sequence ID" value="NZ_JBHMDO010000017.1"/>
</dbReference>
<reference evidence="1 2" key="1">
    <citation type="submission" date="2024-09" db="EMBL/GenBank/DDBJ databases">
        <authorList>
            <person name="Sun Q."/>
            <person name="Mori K."/>
        </authorList>
    </citation>
    <scope>NUCLEOTIDE SEQUENCE [LARGE SCALE GENOMIC DNA]</scope>
    <source>
        <strain evidence="1 2">TISTR 2452</strain>
    </source>
</reference>
<dbReference type="Proteomes" id="UP001589747">
    <property type="component" value="Unassembled WGS sequence"/>
</dbReference>
<name>A0ABV5KQB6_9BACL</name>
<evidence type="ECO:0000313" key="2">
    <source>
        <dbReference type="Proteomes" id="UP001589747"/>
    </source>
</evidence>
<proteinExistence type="predicted"/>
<organism evidence="1 2">
    <name type="scientific">Paenibacillus aurantiacus</name>
    <dbReference type="NCBI Taxonomy" id="1936118"/>
    <lineage>
        <taxon>Bacteria</taxon>
        <taxon>Bacillati</taxon>
        <taxon>Bacillota</taxon>
        <taxon>Bacilli</taxon>
        <taxon>Bacillales</taxon>
        <taxon>Paenibacillaceae</taxon>
        <taxon>Paenibacillus</taxon>
    </lineage>
</organism>
<protein>
    <submittedName>
        <fullName evidence="1">Uncharacterized protein</fullName>
    </submittedName>
</protein>
<keyword evidence="2" id="KW-1185">Reference proteome</keyword>
<sequence>MLTIIRKPSAWLIAAFTILSLFLWHGNRQKQEALKVYKQQYQAKVDDAFVTLFNKTPSYLPLADAFETIGQAPDTAKPDVVQQSIDAAKRLGEELTDQTVDLIRFSGIFDNNTAEASVEDFIGSDAQQQDALFLLAIRCDIHRIAYNISALYWKARPKVIPKDTKTMLLALAKEIRAMDDAMTRLMPAAERAAHGAASVTELKKQFRAELEPRLNKIEAIQRSANFP</sequence>
<comment type="caution">
    <text evidence="1">The sequence shown here is derived from an EMBL/GenBank/DDBJ whole genome shotgun (WGS) entry which is preliminary data.</text>
</comment>
<gene>
    <name evidence="1" type="ORF">ACFFSY_10365</name>
</gene>
<accession>A0ABV5KQB6</accession>